<dbReference type="PANTHER" id="PTHR21098:SF0">
    <property type="entry name" value="RIBOFLAVIN SYNTHASE"/>
    <property type="match status" value="1"/>
</dbReference>
<keyword evidence="14" id="KW-1185">Reference proteome</keyword>
<dbReference type="GO" id="GO:0009231">
    <property type="term" value="P:riboflavin biosynthetic process"/>
    <property type="evidence" value="ECO:0007669"/>
    <property type="project" value="UniProtKB-KW"/>
</dbReference>
<dbReference type="Proteomes" id="UP000320421">
    <property type="component" value="Chromosome"/>
</dbReference>
<evidence type="ECO:0000256" key="10">
    <source>
        <dbReference type="NCBIfam" id="TIGR00187"/>
    </source>
</evidence>
<protein>
    <recommendedName>
        <fullName evidence="6 10">Riboflavin synthase</fullName>
        <ecNumber evidence="5 10">2.5.1.9</ecNumber>
    </recommendedName>
</protein>
<evidence type="ECO:0000256" key="6">
    <source>
        <dbReference type="ARBA" id="ARBA00013950"/>
    </source>
</evidence>
<accession>A0A517PYP4</accession>
<comment type="subunit">
    <text evidence="4">Homotrimer.</text>
</comment>
<dbReference type="PROSITE" id="PS51177">
    <property type="entry name" value="LUMAZINE_BIND"/>
    <property type="match status" value="2"/>
</dbReference>
<keyword evidence="8 13" id="KW-0808">Transferase</keyword>
<dbReference type="Pfam" id="PF00677">
    <property type="entry name" value="Lum_binding"/>
    <property type="match status" value="2"/>
</dbReference>
<evidence type="ECO:0000313" key="14">
    <source>
        <dbReference type="Proteomes" id="UP000320421"/>
    </source>
</evidence>
<dbReference type="Gene3D" id="2.40.30.20">
    <property type="match status" value="2"/>
</dbReference>
<dbReference type="AlphaFoldDB" id="A0A517PYP4"/>
<dbReference type="InterPro" id="IPR023366">
    <property type="entry name" value="ATP_synth_asu-like_sf"/>
</dbReference>
<keyword evidence="9" id="KW-0677">Repeat</keyword>
<evidence type="ECO:0000256" key="2">
    <source>
        <dbReference type="ARBA" id="ARBA00002803"/>
    </source>
</evidence>
<evidence type="ECO:0000256" key="1">
    <source>
        <dbReference type="ARBA" id="ARBA00000968"/>
    </source>
</evidence>
<evidence type="ECO:0000256" key="5">
    <source>
        <dbReference type="ARBA" id="ARBA00012827"/>
    </source>
</evidence>
<dbReference type="InterPro" id="IPR017938">
    <property type="entry name" value="Riboflavin_synthase-like_b-brl"/>
</dbReference>
<dbReference type="RefSeq" id="WP_145193259.1">
    <property type="nucleotide sequence ID" value="NZ_CP036266.1"/>
</dbReference>
<dbReference type="NCBIfam" id="NF006767">
    <property type="entry name" value="PRK09289.1"/>
    <property type="match status" value="1"/>
</dbReference>
<dbReference type="EC" id="2.5.1.9" evidence="5 10"/>
<feature type="domain" description="Lumazine-binding" evidence="12">
    <location>
        <begin position="1"/>
        <end position="97"/>
    </location>
</feature>
<evidence type="ECO:0000259" key="12">
    <source>
        <dbReference type="PROSITE" id="PS51177"/>
    </source>
</evidence>
<dbReference type="SUPFAM" id="SSF63380">
    <property type="entry name" value="Riboflavin synthase domain-like"/>
    <property type="match status" value="2"/>
</dbReference>
<evidence type="ECO:0000313" key="13">
    <source>
        <dbReference type="EMBL" id="QDT24511.1"/>
    </source>
</evidence>
<name>A0A517PYP4_9PLAN</name>
<organism evidence="13 14">
    <name type="scientific">Gimesia chilikensis</name>
    <dbReference type="NCBI Taxonomy" id="2605989"/>
    <lineage>
        <taxon>Bacteria</taxon>
        <taxon>Pseudomonadati</taxon>
        <taxon>Planctomycetota</taxon>
        <taxon>Planctomycetia</taxon>
        <taxon>Planctomycetales</taxon>
        <taxon>Planctomycetaceae</taxon>
        <taxon>Gimesia</taxon>
    </lineage>
</organism>
<feature type="repeat" description="Lumazine-binding" evidence="11">
    <location>
        <begin position="98"/>
        <end position="194"/>
    </location>
</feature>
<dbReference type="CDD" id="cd00402">
    <property type="entry name" value="Riboflavin_synthase_like"/>
    <property type="match status" value="1"/>
</dbReference>
<feature type="repeat" description="Lumazine-binding" evidence="11">
    <location>
        <begin position="1"/>
        <end position="97"/>
    </location>
</feature>
<dbReference type="GO" id="GO:0004746">
    <property type="term" value="F:riboflavin synthase activity"/>
    <property type="evidence" value="ECO:0007669"/>
    <property type="project" value="UniProtKB-UniRule"/>
</dbReference>
<evidence type="ECO:0000256" key="3">
    <source>
        <dbReference type="ARBA" id="ARBA00004887"/>
    </source>
</evidence>
<dbReference type="PANTHER" id="PTHR21098">
    <property type="entry name" value="RIBOFLAVIN SYNTHASE ALPHA CHAIN"/>
    <property type="match status" value="1"/>
</dbReference>
<reference evidence="13 14" key="1">
    <citation type="submission" date="2019-02" db="EMBL/GenBank/DDBJ databases">
        <title>Deep-cultivation of Planctomycetes and their phenomic and genomic characterization uncovers novel biology.</title>
        <authorList>
            <person name="Wiegand S."/>
            <person name="Jogler M."/>
            <person name="Boedeker C."/>
            <person name="Pinto D."/>
            <person name="Vollmers J."/>
            <person name="Rivas-Marin E."/>
            <person name="Kohn T."/>
            <person name="Peeters S.H."/>
            <person name="Heuer A."/>
            <person name="Rast P."/>
            <person name="Oberbeckmann S."/>
            <person name="Bunk B."/>
            <person name="Jeske O."/>
            <person name="Meyerdierks A."/>
            <person name="Storesund J.E."/>
            <person name="Kallscheuer N."/>
            <person name="Luecker S."/>
            <person name="Lage O.M."/>
            <person name="Pohl T."/>
            <person name="Merkel B.J."/>
            <person name="Hornburger P."/>
            <person name="Mueller R.-W."/>
            <person name="Bruemmer F."/>
            <person name="Labrenz M."/>
            <person name="Spormann A.M."/>
            <person name="Op den Camp H."/>
            <person name="Overmann J."/>
            <person name="Amann R."/>
            <person name="Jetten M.S.M."/>
            <person name="Mascher T."/>
            <person name="Medema M.H."/>
            <person name="Devos D.P."/>
            <person name="Kaster A.-K."/>
            <person name="Ovreas L."/>
            <person name="Rohde M."/>
            <person name="Galperin M.Y."/>
            <person name="Jogler C."/>
        </authorList>
    </citation>
    <scope>NUCLEOTIDE SEQUENCE [LARGE SCALE GENOMIC DNA]</scope>
    <source>
        <strain evidence="13 14">HG66A1</strain>
    </source>
</reference>
<comment type="pathway">
    <text evidence="3">Cofactor biosynthesis; riboflavin biosynthesis; riboflavin from 2-hydroxy-3-oxobutyl phosphate and 5-amino-6-(D-ribitylamino)uracil: step 2/2.</text>
</comment>
<evidence type="ECO:0000256" key="11">
    <source>
        <dbReference type="PROSITE-ProRule" id="PRU00524"/>
    </source>
</evidence>
<dbReference type="FunFam" id="2.40.30.20:FF:000004">
    <property type="entry name" value="Riboflavin synthase, alpha subunit"/>
    <property type="match status" value="1"/>
</dbReference>
<evidence type="ECO:0000256" key="7">
    <source>
        <dbReference type="ARBA" id="ARBA00022619"/>
    </source>
</evidence>
<evidence type="ECO:0000256" key="4">
    <source>
        <dbReference type="ARBA" id="ARBA00011233"/>
    </source>
</evidence>
<dbReference type="EMBL" id="CP036266">
    <property type="protein sequence ID" value="QDT24511.1"/>
    <property type="molecule type" value="Genomic_DNA"/>
</dbReference>
<evidence type="ECO:0000256" key="9">
    <source>
        <dbReference type="ARBA" id="ARBA00022737"/>
    </source>
</evidence>
<feature type="domain" description="Lumazine-binding" evidence="12">
    <location>
        <begin position="98"/>
        <end position="194"/>
    </location>
</feature>
<dbReference type="PIRSF" id="PIRSF000498">
    <property type="entry name" value="Riboflavin_syn_A"/>
    <property type="match status" value="1"/>
</dbReference>
<comment type="catalytic activity">
    <reaction evidence="1">
        <text>2 6,7-dimethyl-8-(1-D-ribityl)lumazine + H(+) = 5-amino-6-(D-ribitylamino)uracil + riboflavin</text>
        <dbReference type="Rhea" id="RHEA:20772"/>
        <dbReference type="ChEBI" id="CHEBI:15378"/>
        <dbReference type="ChEBI" id="CHEBI:15934"/>
        <dbReference type="ChEBI" id="CHEBI:57986"/>
        <dbReference type="ChEBI" id="CHEBI:58201"/>
        <dbReference type="EC" id="2.5.1.9"/>
    </reaction>
</comment>
<dbReference type="OrthoDB" id="9788537at2"/>
<comment type="function">
    <text evidence="2">Catalyzes the dismutation of two molecules of 6,7-dimethyl-8-ribityllumazine, resulting in the formation of riboflavin and 5-amino-6-(D-ribitylamino)uracil.</text>
</comment>
<dbReference type="InterPro" id="IPR001783">
    <property type="entry name" value="Lumazine-bd"/>
</dbReference>
<sequence>MFTGLVEGQGTVQLLEKNGSSIDLTLKIPELILHEAQIGDSVAINGCCLTVVEIAENSLKFQAGAETLAKTNLGLLTVGDAVNLERPLAANGRLGGHFVQGHVDGVGSIKSIDRDGEWITMWFEVPEALALQMVPKGSVTVDGISLTIVGCEASSFSIALIPHTLEVTTLGQKQVGSIVNIETDILGKYVSKLVPLTLDGINERR</sequence>
<proteinExistence type="predicted"/>
<evidence type="ECO:0000256" key="8">
    <source>
        <dbReference type="ARBA" id="ARBA00022679"/>
    </source>
</evidence>
<dbReference type="NCBIfam" id="NF009566">
    <property type="entry name" value="PRK13020.1"/>
    <property type="match status" value="1"/>
</dbReference>
<dbReference type="NCBIfam" id="TIGR00187">
    <property type="entry name" value="ribE"/>
    <property type="match status" value="1"/>
</dbReference>
<dbReference type="InterPro" id="IPR026017">
    <property type="entry name" value="Lumazine-bd_dom"/>
</dbReference>
<gene>
    <name evidence="13" type="primary">ribE</name>
    <name evidence="13" type="ORF">HG66A1_63450</name>
</gene>
<dbReference type="FunFam" id="2.40.30.20:FF:000003">
    <property type="entry name" value="Riboflavin synthase, alpha subunit"/>
    <property type="match status" value="1"/>
</dbReference>
<keyword evidence="7" id="KW-0686">Riboflavin biosynthesis</keyword>